<reference evidence="4" key="1">
    <citation type="journal article" date="2012" name="PLoS Negl. Trop. Dis.">
        <title>A systematically improved high quality genome and transcriptome of the human blood fluke Schistosoma mansoni.</title>
        <authorList>
            <person name="Protasio A.V."/>
            <person name="Tsai I.J."/>
            <person name="Babbage A."/>
            <person name="Nichol S."/>
            <person name="Hunt M."/>
            <person name="Aslett M.A."/>
            <person name="De Silva N."/>
            <person name="Velarde G.S."/>
            <person name="Anderson T.J."/>
            <person name="Clark R.C."/>
            <person name="Davidson C."/>
            <person name="Dillon G.P."/>
            <person name="Holroyd N.E."/>
            <person name="LoVerde P.T."/>
            <person name="Lloyd C."/>
            <person name="McQuillan J."/>
            <person name="Oliveira G."/>
            <person name="Otto T.D."/>
            <person name="Parker-Manuel S.J."/>
            <person name="Quail M.A."/>
            <person name="Wilson R.A."/>
            <person name="Zerlotini A."/>
            <person name="Dunne D.W."/>
            <person name="Berriman M."/>
        </authorList>
    </citation>
    <scope>NUCLEOTIDE SEQUENCE [LARGE SCALE GENOMIC DNA]</scope>
    <source>
        <strain evidence="4">Puerto Rican</strain>
    </source>
</reference>
<reference evidence="5" key="2">
    <citation type="submission" date="2019-11" db="UniProtKB">
        <authorList>
            <consortium name="WormBaseParasite"/>
        </authorList>
    </citation>
    <scope>IDENTIFICATION</scope>
    <source>
        <strain evidence="5">Puerto Rican</strain>
    </source>
</reference>
<dbReference type="Gene3D" id="1.10.720.40">
    <property type="match status" value="1"/>
</dbReference>
<evidence type="ECO:0000313" key="4">
    <source>
        <dbReference type="Proteomes" id="UP000008854"/>
    </source>
</evidence>
<evidence type="ECO:0000256" key="1">
    <source>
        <dbReference type="SAM" id="MobiDB-lite"/>
    </source>
</evidence>
<dbReference type="SUPFAM" id="SSF63451">
    <property type="entry name" value="LEM domain"/>
    <property type="match status" value="1"/>
</dbReference>
<proteinExistence type="predicted"/>
<feature type="transmembrane region" description="Helical" evidence="2">
    <location>
        <begin position="99"/>
        <end position="117"/>
    </location>
</feature>
<feature type="region of interest" description="Disordered" evidence="1">
    <location>
        <begin position="51"/>
        <end position="79"/>
    </location>
</feature>
<sequence length="136" mass="15654">MERILSLTDDELRAELSEKGYFPPPIQDDVTRRILRKKLALLIDPSLVIEEPVQDPDSSDNSDTSDAAKDTSVRSRNRVRFSEPQETVYEVIDNHKRGFFWYAIFLLTALVVGFLVMKNMDTISLFIKILVYSLSQ</sequence>
<evidence type="ECO:0000259" key="3">
    <source>
        <dbReference type="PROSITE" id="PS50954"/>
    </source>
</evidence>
<keyword evidence="2" id="KW-1133">Transmembrane helix</keyword>
<protein>
    <submittedName>
        <fullName evidence="5">LEM domain-containing protein</fullName>
    </submittedName>
</protein>
<feature type="domain" description="LEM" evidence="3">
    <location>
        <begin position="1"/>
        <end position="46"/>
    </location>
</feature>
<organism evidence="4 5">
    <name type="scientific">Schistosoma mansoni</name>
    <name type="common">Blood fluke</name>
    <dbReference type="NCBI Taxonomy" id="6183"/>
    <lineage>
        <taxon>Eukaryota</taxon>
        <taxon>Metazoa</taxon>
        <taxon>Spiralia</taxon>
        <taxon>Lophotrochozoa</taxon>
        <taxon>Platyhelminthes</taxon>
        <taxon>Trematoda</taxon>
        <taxon>Digenea</taxon>
        <taxon>Strigeidida</taxon>
        <taxon>Schistosomatoidea</taxon>
        <taxon>Schistosomatidae</taxon>
        <taxon>Schistosoma</taxon>
    </lineage>
</organism>
<dbReference type="PROSITE" id="PS50954">
    <property type="entry name" value="LEM"/>
    <property type="match status" value="1"/>
</dbReference>
<accession>A0A5K4EZP8</accession>
<dbReference type="InterPro" id="IPR003887">
    <property type="entry name" value="LEM_dom"/>
</dbReference>
<dbReference type="WBParaSite" id="Smp_214070.1">
    <property type="protein sequence ID" value="Smp_214070.1"/>
    <property type="gene ID" value="Smp_214070"/>
</dbReference>
<dbReference type="InParanoid" id="A0A5K4EZP8"/>
<evidence type="ECO:0000256" key="2">
    <source>
        <dbReference type="SAM" id="Phobius"/>
    </source>
</evidence>
<name>A0A5K4EZP8_SCHMA</name>
<dbReference type="InterPro" id="IPR011015">
    <property type="entry name" value="LEM/LEM-like_dom_sf"/>
</dbReference>
<keyword evidence="4" id="KW-1185">Reference proteome</keyword>
<keyword evidence="2" id="KW-0472">Membrane</keyword>
<evidence type="ECO:0000313" key="5">
    <source>
        <dbReference type="WBParaSite" id="Smp_214070.1"/>
    </source>
</evidence>
<dbReference type="CDD" id="cd12934">
    <property type="entry name" value="LEM"/>
    <property type="match status" value="1"/>
</dbReference>
<dbReference type="AlphaFoldDB" id="A0A5K4EZP8"/>
<dbReference type="Proteomes" id="UP000008854">
    <property type="component" value="Unassembled WGS sequence"/>
</dbReference>
<keyword evidence="2" id="KW-0812">Transmembrane</keyword>